<evidence type="ECO:0000313" key="1">
    <source>
        <dbReference type="EMBL" id="MBZ9610801.1"/>
    </source>
</evidence>
<reference evidence="1 2" key="1">
    <citation type="submission" date="2020-12" db="EMBL/GenBank/DDBJ databases">
        <authorList>
            <person name="Ruan W."/>
            <person name="Khan S.A."/>
            <person name="Jeon C.O."/>
        </authorList>
    </citation>
    <scope>NUCLEOTIDE SEQUENCE [LARGE SCALE GENOMIC DNA]</scope>
    <source>
        <strain evidence="1 2">MA-13</strain>
    </source>
</reference>
<name>A0ABS7X5I0_9GAMM</name>
<accession>A0ABS7X5I0</accession>
<evidence type="ECO:0000313" key="2">
    <source>
        <dbReference type="Proteomes" id="UP000663814"/>
    </source>
</evidence>
<protein>
    <submittedName>
        <fullName evidence="1">DUF2190 family protein</fullName>
    </submittedName>
</protein>
<gene>
    <name evidence="1" type="ORF">I4W93_004265</name>
</gene>
<keyword evidence="2" id="KW-1185">Reference proteome</keyword>
<comment type="caution">
    <text evidence="1">The sequence shown here is derived from an EMBL/GenBank/DDBJ whole genome shotgun (WGS) entry which is preliminary data.</text>
</comment>
<dbReference type="Proteomes" id="UP000663814">
    <property type="component" value="Unassembled WGS sequence"/>
</dbReference>
<dbReference type="RefSeq" id="WP_205310616.1">
    <property type="nucleotide sequence ID" value="NZ_JAERPS020000001.1"/>
</dbReference>
<organism evidence="1 2">
    <name type="scientific">Rheinheimera maricola</name>
    <dbReference type="NCBI Taxonomy" id="2793282"/>
    <lineage>
        <taxon>Bacteria</taxon>
        <taxon>Pseudomonadati</taxon>
        <taxon>Pseudomonadota</taxon>
        <taxon>Gammaproteobacteria</taxon>
        <taxon>Chromatiales</taxon>
        <taxon>Chromatiaceae</taxon>
        <taxon>Rheinheimera</taxon>
    </lineage>
</organism>
<dbReference type="EMBL" id="JAERPS020000001">
    <property type="protein sequence ID" value="MBZ9610801.1"/>
    <property type="molecule type" value="Genomic_DNA"/>
</dbReference>
<sequence>MNIPGLITPRRAQAAIAKRRIVKTGTANGSAVQAASAVAPMLGVSTDIDADAGEVMDVVRSGLTPVEYGGTVTDGALLTSDADGRAIAVTFPVGANTYTIGYAEVAGVVGDIGSVNVVPGFIPA</sequence>
<reference evidence="1 2" key="2">
    <citation type="submission" date="2021-08" db="EMBL/GenBank/DDBJ databases">
        <title>Rheinheimera aquimaris sp. nov., isolated from seawater of the East Sea in Korea.</title>
        <authorList>
            <person name="Kim K.H."/>
            <person name="Wenting R."/>
            <person name="Kim K.R."/>
            <person name="Jeon C.O."/>
        </authorList>
    </citation>
    <scope>NUCLEOTIDE SEQUENCE [LARGE SCALE GENOMIC DNA]</scope>
    <source>
        <strain evidence="1 2">MA-13</strain>
    </source>
</reference>
<proteinExistence type="predicted"/>